<proteinExistence type="inferred from homology"/>
<dbReference type="InterPro" id="IPR005656">
    <property type="entry name" value="MmgE_PrpD"/>
</dbReference>
<dbReference type="SUPFAM" id="SSF103378">
    <property type="entry name" value="2-methylcitrate dehydratase PrpD"/>
    <property type="match status" value="1"/>
</dbReference>
<dbReference type="InterPro" id="IPR012705">
    <property type="entry name" value="2Me_IsoCit_deHydtase_PrpD"/>
</dbReference>
<dbReference type="OrthoDB" id="10055203at2759"/>
<dbReference type="InterPro" id="IPR042188">
    <property type="entry name" value="MmgE/PrpD_sf_2"/>
</dbReference>
<protein>
    <submittedName>
        <fullName evidence="5">HGR002Wp</fullName>
    </submittedName>
</protein>
<dbReference type="NCBIfam" id="NF006943">
    <property type="entry name" value="PRK09425.1"/>
    <property type="match status" value="1"/>
</dbReference>
<dbReference type="InterPro" id="IPR036148">
    <property type="entry name" value="MmgE/PrpD_sf"/>
</dbReference>
<dbReference type="RefSeq" id="XP_017989337.1">
    <property type="nucleotide sequence ID" value="XM_018133848.1"/>
</dbReference>
<dbReference type="GeneID" id="28725688"/>
<sequence>MLPTRVVQLVPSVTVFSSLIAGKTHFSTTGYKYNPNDKPEPDKLLKDIASYVHNTKVTSKPAFDTAKLCFLDTLGCGLAALKHKPPQRIIKPIVPGMSVPNGAKVLGTKYRMDPVAATFALGALFRWLGYNDRWLASEWGHPSDNLAGILAVADYMTRLSKSSGGDEGRFFTVHDVLEALIKAYEIQGIIALDNNFNEIGLDHVVLVKIATAAVVSKMLHMTEAQTVETISQAFVDGHPLRTYRYPPNTGSRKFWAAADASSRAVKLAFLVKYGHIGGVPSVLTAKKWGFYDVFFNGKPFNFKQRTEFGSYVMENIVFNVSYPAELHAQTAVEGALEVRRRLDRLGKTYKDISSIQIRTHDVAAAIVDNPGPLHDFTERRHSIQYMVTIPLIYGRLTADDYYASVALNPEVEELRSKIHCIKDEQFTKDYHDPEKRAIPNALSVQLKDGTVVDDVLVQYPIGHRFRRKEAVPLLLEKFYQHLSEHFHGNTSKIESIMSLISEQEFEYMPIDEYIDNLC</sequence>
<dbReference type="Pfam" id="PF19305">
    <property type="entry name" value="MmgE_PrpD_C"/>
    <property type="match status" value="1"/>
</dbReference>
<dbReference type="AlphaFoldDB" id="A0A0X8HVM2"/>
<dbReference type="GO" id="GO:0047547">
    <property type="term" value="F:2-methylcitrate dehydratase activity"/>
    <property type="evidence" value="ECO:0007669"/>
    <property type="project" value="InterPro"/>
</dbReference>
<name>A0A0X8HVM2_9SACH</name>
<dbReference type="Pfam" id="PF03972">
    <property type="entry name" value="MmgE_PrpD_N"/>
    <property type="match status" value="1"/>
</dbReference>
<evidence type="ECO:0000256" key="1">
    <source>
        <dbReference type="ARBA" id="ARBA00006174"/>
    </source>
</evidence>
<dbReference type="InterPro" id="IPR045337">
    <property type="entry name" value="MmgE_PrpD_C"/>
</dbReference>
<dbReference type="GO" id="GO:0005739">
    <property type="term" value="C:mitochondrion"/>
    <property type="evidence" value="ECO:0007669"/>
    <property type="project" value="TreeGrafter"/>
</dbReference>
<evidence type="ECO:0000259" key="3">
    <source>
        <dbReference type="Pfam" id="PF03972"/>
    </source>
</evidence>
<keyword evidence="6" id="KW-1185">Reference proteome</keyword>
<dbReference type="GO" id="GO:0051537">
    <property type="term" value="F:2 iron, 2 sulfur cluster binding"/>
    <property type="evidence" value="ECO:0007669"/>
    <property type="project" value="InterPro"/>
</dbReference>
<dbReference type="Gene3D" id="3.30.1330.120">
    <property type="entry name" value="2-methylcitrate dehydratase PrpD"/>
    <property type="match status" value="1"/>
</dbReference>
<evidence type="ECO:0000256" key="2">
    <source>
        <dbReference type="ARBA" id="ARBA00023239"/>
    </source>
</evidence>
<evidence type="ECO:0000259" key="4">
    <source>
        <dbReference type="Pfam" id="PF19305"/>
    </source>
</evidence>
<dbReference type="PANTHER" id="PTHR16943:SF16">
    <property type="entry name" value="2-METHYLCITRATE DEHYDRATASE-RELATED"/>
    <property type="match status" value="1"/>
</dbReference>
<dbReference type="InterPro" id="IPR042183">
    <property type="entry name" value="MmgE/PrpD_sf_1"/>
</dbReference>
<dbReference type="PANTHER" id="PTHR16943">
    <property type="entry name" value="2-METHYLCITRATE DEHYDRATASE-RELATED"/>
    <property type="match status" value="1"/>
</dbReference>
<dbReference type="GO" id="GO:0019679">
    <property type="term" value="P:propionate metabolic process, methylcitrate cycle"/>
    <property type="evidence" value="ECO:0007669"/>
    <property type="project" value="InterPro"/>
</dbReference>
<dbReference type="NCBIfam" id="TIGR02330">
    <property type="entry name" value="prpD"/>
    <property type="match status" value="1"/>
</dbReference>
<accession>A0A0X8HVM2</accession>
<keyword evidence="2" id="KW-0456">Lyase</keyword>
<feature type="domain" description="MmgE/PrpD N-terminal" evidence="3">
    <location>
        <begin position="47"/>
        <end position="302"/>
    </location>
</feature>
<dbReference type="Gene3D" id="1.10.4100.10">
    <property type="entry name" value="2-methylcitrate dehydratase PrpD"/>
    <property type="match status" value="1"/>
</dbReference>
<evidence type="ECO:0000313" key="6">
    <source>
        <dbReference type="Proteomes" id="UP000243052"/>
    </source>
</evidence>
<comment type="similarity">
    <text evidence="1">Belongs to the PrpD family.</text>
</comment>
<dbReference type="InterPro" id="IPR045336">
    <property type="entry name" value="MmgE_PrpD_N"/>
</dbReference>
<dbReference type="STRING" id="45286.A0A0X8HVM2"/>
<reference evidence="5 6" key="1">
    <citation type="submission" date="2016-01" db="EMBL/GenBank/DDBJ databases">
        <title>Genome sequence of the yeast Holleya sinecauda.</title>
        <authorList>
            <person name="Dietrich F.S."/>
        </authorList>
    </citation>
    <scope>NUCLEOTIDE SEQUENCE [LARGE SCALE GENOMIC DNA]</scope>
    <source>
        <strain evidence="5 6">ATCC 58844</strain>
    </source>
</reference>
<organism evidence="5 6">
    <name type="scientific">Eremothecium sinecaudum</name>
    <dbReference type="NCBI Taxonomy" id="45286"/>
    <lineage>
        <taxon>Eukaryota</taxon>
        <taxon>Fungi</taxon>
        <taxon>Dikarya</taxon>
        <taxon>Ascomycota</taxon>
        <taxon>Saccharomycotina</taxon>
        <taxon>Saccharomycetes</taxon>
        <taxon>Saccharomycetales</taxon>
        <taxon>Saccharomycetaceae</taxon>
        <taxon>Eremothecium</taxon>
    </lineage>
</organism>
<feature type="domain" description="MmgE/PrpD C-terminal" evidence="4">
    <location>
        <begin position="322"/>
        <end position="499"/>
    </location>
</feature>
<evidence type="ECO:0000313" key="5">
    <source>
        <dbReference type="EMBL" id="AMD22341.1"/>
    </source>
</evidence>
<dbReference type="Proteomes" id="UP000243052">
    <property type="component" value="Chromosome vii"/>
</dbReference>
<dbReference type="EMBL" id="CP014247">
    <property type="protein sequence ID" value="AMD22341.1"/>
    <property type="molecule type" value="Genomic_DNA"/>
</dbReference>
<gene>
    <name evidence="5" type="ORF">AW171_hschr74373</name>
</gene>